<gene>
    <name evidence="1" type="ORF">NQ318_021492</name>
</gene>
<organism evidence="1 2">
    <name type="scientific">Aromia moschata</name>
    <dbReference type="NCBI Taxonomy" id="1265417"/>
    <lineage>
        <taxon>Eukaryota</taxon>
        <taxon>Metazoa</taxon>
        <taxon>Ecdysozoa</taxon>
        <taxon>Arthropoda</taxon>
        <taxon>Hexapoda</taxon>
        <taxon>Insecta</taxon>
        <taxon>Pterygota</taxon>
        <taxon>Neoptera</taxon>
        <taxon>Endopterygota</taxon>
        <taxon>Coleoptera</taxon>
        <taxon>Polyphaga</taxon>
        <taxon>Cucujiformia</taxon>
        <taxon>Chrysomeloidea</taxon>
        <taxon>Cerambycidae</taxon>
        <taxon>Cerambycinae</taxon>
        <taxon>Callichromatini</taxon>
        <taxon>Aromia</taxon>
    </lineage>
</organism>
<reference evidence="1" key="1">
    <citation type="journal article" date="2023" name="Insect Mol. Biol.">
        <title>Genome sequencing provides insights into the evolution of gene families encoding plant cell wall-degrading enzymes in longhorned beetles.</title>
        <authorList>
            <person name="Shin N.R."/>
            <person name="Okamura Y."/>
            <person name="Kirsch R."/>
            <person name="Pauchet Y."/>
        </authorList>
    </citation>
    <scope>NUCLEOTIDE SEQUENCE</scope>
    <source>
        <strain evidence="1">AMC_N1</strain>
    </source>
</reference>
<comment type="caution">
    <text evidence="1">The sequence shown here is derived from an EMBL/GenBank/DDBJ whole genome shotgun (WGS) entry which is preliminary data.</text>
</comment>
<proteinExistence type="predicted"/>
<evidence type="ECO:0000313" key="1">
    <source>
        <dbReference type="EMBL" id="KAJ8961874.1"/>
    </source>
</evidence>
<accession>A0AAV8ZDX9</accession>
<protein>
    <submittedName>
        <fullName evidence="1">Uncharacterized protein</fullName>
    </submittedName>
</protein>
<dbReference type="EMBL" id="JAPWTK010000004">
    <property type="protein sequence ID" value="KAJ8961874.1"/>
    <property type="molecule type" value="Genomic_DNA"/>
</dbReference>
<evidence type="ECO:0000313" key="2">
    <source>
        <dbReference type="Proteomes" id="UP001162162"/>
    </source>
</evidence>
<dbReference type="Proteomes" id="UP001162162">
    <property type="component" value="Unassembled WGS sequence"/>
</dbReference>
<sequence>MGLATRVPGPPGVTDHKTNNVFMISDPKKPPSDHFRLDSGRIRGKSSGMGLATWVHGLPGVTDYKTNNVFMISDPKNDRVTILLVNLPPITQAKLPYQQPSASTNTIEEKEYHDEPGKPYSFGNGYIFEFSG</sequence>
<dbReference type="AlphaFoldDB" id="A0AAV8ZDX9"/>
<keyword evidence="2" id="KW-1185">Reference proteome</keyword>
<name>A0AAV8ZDX9_9CUCU</name>